<dbReference type="OrthoDB" id="1410632at2"/>
<proteinExistence type="predicted"/>
<dbReference type="PROSITE" id="PS51257">
    <property type="entry name" value="PROKAR_LIPOPROTEIN"/>
    <property type="match status" value="1"/>
</dbReference>
<organism evidence="2 3">
    <name type="scientific">Flavobacterium croceum DSM 17960</name>
    <dbReference type="NCBI Taxonomy" id="1121886"/>
    <lineage>
        <taxon>Bacteria</taxon>
        <taxon>Pseudomonadati</taxon>
        <taxon>Bacteroidota</taxon>
        <taxon>Flavobacteriia</taxon>
        <taxon>Flavobacteriales</taxon>
        <taxon>Flavobacteriaceae</taxon>
        <taxon>Flavobacterium</taxon>
    </lineage>
</organism>
<comment type="caution">
    <text evidence="2">The sequence shown here is derived from an EMBL/GenBank/DDBJ whole genome shotgun (WGS) entry which is preliminary data.</text>
</comment>
<name>A0A2S4N916_9FLAO</name>
<evidence type="ECO:0000313" key="3">
    <source>
        <dbReference type="Proteomes" id="UP000237056"/>
    </source>
</evidence>
<keyword evidence="1" id="KW-0732">Signal</keyword>
<sequence>MKKTITLFAIIFSLLSCSKSDDTPATVTYQEENPLSGFLTSTGFSQNATTLVNTGAEAFGYSFIPKVKGKIKAILVKLPSADNNVVVKIWDKATGTAIYSTTINVATAGTEISTTIPDLELTKNQEYVISIGANYLYEHTRADQNEVSYPVTSGNITITGFNKTGYAYSLDVLPETNGGGYEFMGDINFKFQQTE</sequence>
<feature type="signal peptide" evidence="1">
    <location>
        <begin position="1"/>
        <end position="18"/>
    </location>
</feature>
<keyword evidence="3" id="KW-1185">Reference proteome</keyword>
<evidence type="ECO:0000256" key="1">
    <source>
        <dbReference type="SAM" id="SignalP"/>
    </source>
</evidence>
<gene>
    <name evidence="2" type="ORF">Q361_10591</name>
</gene>
<reference evidence="2 3" key="1">
    <citation type="submission" date="2018-01" db="EMBL/GenBank/DDBJ databases">
        <title>Genomic Encyclopedia of Type Strains, Phase I: the one thousand microbial genomes (KMG-I) project.</title>
        <authorList>
            <person name="Goeker M."/>
        </authorList>
    </citation>
    <scope>NUCLEOTIDE SEQUENCE [LARGE SCALE GENOMIC DNA]</scope>
    <source>
        <strain evidence="2 3">DSM 17960</strain>
    </source>
</reference>
<evidence type="ECO:0000313" key="2">
    <source>
        <dbReference type="EMBL" id="POS02196.1"/>
    </source>
</evidence>
<protein>
    <submittedName>
        <fullName evidence="2">Uncharacterized protein DUF4082</fullName>
    </submittedName>
</protein>
<accession>A0A2S4N916</accession>
<dbReference type="EMBL" id="PQNY01000005">
    <property type="protein sequence ID" value="POS02196.1"/>
    <property type="molecule type" value="Genomic_DNA"/>
</dbReference>
<feature type="chain" id="PRO_5015653146" evidence="1">
    <location>
        <begin position="19"/>
        <end position="195"/>
    </location>
</feature>
<dbReference type="AlphaFoldDB" id="A0A2S4N916"/>
<dbReference type="Proteomes" id="UP000237056">
    <property type="component" value="Unassembled WGS sequence"/>
</dbReference>
<dbReference type="RefSeq" id="WP_103725632.1">
    <property type="nucleotide sequence ID" value="NZ_PQNY01000005.1"/>
</dbReference>